<feature type="transmembrane region" description="Helical" evidence="1">
    <location>
        <begin position="98"/>
        <end position="117"/>
    </location>
</feature>
<dbReference type="Pfam" id="PF07226">
    <property type="entry name" value="DUF1422"/>
    <property type="match status" value="1"/>
</dbReference>
<sequence length="125" mass="13759">MENDMSEQLMIPKKPLAMAMLIGICGDASLAVLTNSVVPFSLFPLIALWLAAYQLFQHYRHEPMVGNTPICTLLCFFIGAFGHSALLKVQYPELGSNFFSLIMMLLLLAALSIKLGLSIGKKEKP</sequence>
<keyword evidence="1" id="KW-1133">Transmembrane helix</keyword>
<comment type="caution">
    <text evidence="2">The sequence shown here is derived from an EMBL/GenBank/DDBJ whole genome shotgun (WGS) entry which is preliminary data.</text>
</comment>
<feature type="transmembrane region" description="Helical" evidence="1">
    <location>
        <begin position="40"/>
        <end position="56"/>
    </location>
</feature>
<evidence type="ECO:0000313" key="2">
    <source>
        <dbReference type="EMBL" id="PKQ73441.1"/>
    </source>
</evidence>
<dbReference type="AlphaFoldDB" id="A0A2N3IQ96"/>
<dbReference type="NCBIfam" id="NF008278">
    <property type="entry name" value="PRK11056.1"/>
    <property type="match status" value="1"/>
</dbReference>
<protein>
    <recommendedName>
        <fullName evidence="4">YijD family membrane protein</fullName>
    </recommendedName>
</protein>
<keyword evidence="3" id="KW-1185">Reference proteome</keyword>
<evidence type="ECO:0008006" key="4">
    <source>
        <dbReference type="Google" id="ProtNLM"/>
    </source>
</evidence>
<accession>A0A2N3IQ96</accession>
<proteinExistence type="predicted"/>
<gene>
    <name evidence="2" type="ORF">CJP16_20195</name>
</gene>
<organism evidence="2 3">
    <name type="scientific">Aeromonas sobria</name>
    <dbReference type="NCBI Taxonomy" id="646"/>
    <lineage>
        <taxon>Bacteria</taxon>
        <taxon>Pseudomonadati</taxon>
        <taxon>Pseudomonadota</taxon>
        <taxon>Gammaproteobacteria</taxon>
        <taxon>Aeromonadales</taxon>
        <taxon>Aeromonadaceae</taxon>
        <taxon>Aeromonas</taxon>
    </lineage>
</organism>
<evidence type="ECO:0000313" key="3">
    <source>
        <dbReference type="Proteomes" id="UP000233467"/>
    </source>
</evidence>
<dbReference type="EMBL" id="NQMM01000053">
    <property type="protein sequence ID" value="PKQ73441.1"/>
    <property type="molecule type" value="Genomic_DNA"/>
</dbReference>
<reference evidence="2 3" key="1">
    <citation type="journal article" date="2017" name="Front. Microbiol.">
        <title>Strong Genomic and Phenotypic Heterogeneity in the Aeromonas sobria Species Complex.</title>
        <authorList>
            <person name="Gauthier J."/>
            <person name="Vincent A.T."/>
            <person name="Charette S.J."/>
            <person name="Derome N."/>
        </authorList>
    </citation>
    <scope>NUCLEOTIDE SEQUENCE [LARGE SCALE GENOMIC DNA]</scope>
    <source>
        <strain evidence="2 3">TM18</strain>
    </source>
</reference>
<name>A0A2N3IQ96_AERSO</name>
<evidence type="ECO:0000256" key="1">
    <source>
        <dbReference type="SAM" id="Phobius"/>
    </source>
</evidence>
<dbReference type="InterPro" id="IPR009867">
    <property type="entry name" value="DUF1422"/>
</dbReference>
<feature type="transmembrane region" description="Helical" evidence="1">
    <location>
        <begin position="68"/>
        <end position="86"/>
    </location>
</feature>
<dbReference type="Proteomes" id="UP000233467">
    <property type="component" value="Unassembled WGS sequence"/>
</dbReference>
<keyword evidence="1" id="KW-0472">Membrane</keyword>
<keyword evidence="1" id="KW-0812">Transmembrane</keyword>